<evidence type="ECO:0000256" key="1">
    <source>
        <dbReference type="ARBA" id="ARBA00004442"/>
    </source>
</evidence>
<accession>A0ABT3HMG6</accession>
<evidence type="ECO:0000259" key="5">
    <source>
        <dbReference type="Pfam" id="PF14905"/>
    </source>
</evidence>
<evidence type="ECO:0000256" key="2">
    <source>
        <dbReference type="ARBA" id="ARBA00023136"/>
    </source>
</evidence>
<dbReference type="InterPro" id="IPR041700">
    <property type="entry name" value="OMP_b-brl_3"/>
</dbReference>
<evidence type="ECO:0000256" key="4">
    <source>
        <dbReference type="SAM" id="SignalP"/>
    </source>
</evidence>
<dbReference type="EMBL" id="JAPDHV010000002">
    <property type="protein sequence ID" value="MCW3160939.1"/>
    <property type="molecule type" value="Genomic_DNA"/>
</dbReference>
<keyword evidence="7" id="KW-1185">Reference proteome</keyword>
<keyword evidence="4" id="KW-0732">Signal</keyword>
<dbReference type="RefSeq" id="WP_264742883.1">
    <property type="nucleotide sequence ID" value="NZ_JAPDHV010000002.1"/>
</dbReference>
<name>A0ABT3HMG6_9FLAO</name>
<dbReference type="Proteomes" id="UP001163719">
    <property type="component" value="Unassembled WGS sequence"/>
</dbReference>
<evidence type="ECO:0000256" key="3">
    <source>
        <dbReference type="ARBA" id="ARBA00023237"/>
    </source>
</evidence>
<reference evidence="6" key="1">
    <citation type="submission" date="2022-10" db="EMBL/GenBank/DDBJ databases">
        <title>Chryseobacterium babae sp. nov. isolated from the gut of the beetle Oryctes rhinoceros, and Chryseobacterium kimseyorum sp. nov., isolated from a stick insect rearing cage.</title>
        <authorList>
            <person name="Shelomi M."/>
            <person name="Han C.-J."/>
            <person name="Chen W.-M."/>
            <person name="Chen H.-K."/>
            <person name="Liaw S.-J."/>
            <person name="Muhle E."/>
            <person name="Clermont D."/>
        </authorList>
    </citation>
    <scope>NUCLEOTIDE SEQUENCE</scope>
    <source>
        <strain evidence="6">WLa1L2M3</strain>
    </source>
</reference>
<keyword evidence="2" id="KW-0472">Membrane</keyword>
<comment type="subcellular location">
    <subcellularLocation>
        <location evidence="1">Cell outer membrane</location>
    </subcellularLocation>
</comment>
<dbReference type="SUPFAM" id="SSF56935">
    <property type="entry name" value="Porins"/>
    <property type="match status" value="1"/>
</dbReference>
<comment type="caution">
    <text evidence="6">The sequence shown here is derived from an EMBL/GenBank/DDBJ whole genome shotgun (WGS) entry which is preliminary data.</text>
</comment>
<protein>
    <submittedName>
        <fullName evidence="6">Outer membrane beta-barrel family protein</fullName>
    </submittedName>
</protein>
<sequence>MKKTIIALSFLGTLFTYAQEKNNNQPKEKQIEAVTITKTKKAVEQKADRTIFDFSEQPQLNNGNALEGIKKLPGLVSTDIAGMMYQGKMLDVYLNGRPLNITSNELNSFLEGMPANSIDRIEVITQPGAEFPATSGGAIMNIITNKNANKYLTATYSGNYSFTNYDKFRSRTTNSLNLNARNKLFGWQLNVGQNYRESMLTGQQDELLNTNTNRFGRGYFAKSGLTFDLGQDRLLLNYDIYHNNNDNYTLSNGHGDLPYQDNPKDLREAYYTSSDVAHTNNLRQEAVVTYQKRFAEKTQKLDFQFGFTRSDSKFSQDNFFQDGDFAAPLNEPIESKTSGLKDILNNKSVMNIANFKIDYSQPIKLLDGGKVSFGGLYEKQNYDTESFGLTNLEYQRQTASTYLEFQAKLKKFDFILGSRAENYDISGITRGFDKDGKLVQDDLIPFNKFKLFPNASVQYNIMNQVYIAANYNKKISLPSISALNPNNVTFSGPSTEVTGNPNLQPTIFDNYELKVSAFDYAFIGYSVSSATNQVAQIIRKDGRKLYNEQVNISNMKIHNFNVGLPVPFMVFSKPLSEIMKFNFNPDKINFMYLYAGYQKHEIDNLNNKGFWIFNIMTQLILPKDIKLTANYSYLTPKAGYFYFTAEKPFNNSFDITLTKKFMNNRLTVSVFANDIFNGQVMQVRSNPPSGEAVMIKSKYDTRNFGLSINYKIPTKNKLAKEDANILNQTKKEDNGGVMQQGQ</sequence>
<dbReference type="PANTHER" id="PTHR40980">
    <property type="entry name" value="PLUG DOMAIN-CONTAINING PROTEIN"/>
    <property type="match status" value="1"/>
</dbReference>
<feature type="signal peptide" evidence="4">
    <location>
        <begin position="1"/>
        <end position="18"/>
    </location>
</feature>
<dbReference type="Gene3D" id="2.40.170.20">
    <property type="entry name" value="TonB-dependent receptor, beta-barrel domain"/>
    <property type="match status" value="1"/>
</dbReference>
<feature type="domain" description="Outer membrane protein beta-barrel" evidence="5">
    <location>
        <begin position="292"/>
        <end position="710"/>
    </location>
</feature>
<dbReference type="Pfam" id="PF14905">
    <property type="entry name" value="OMP_b-brl_3"/>
    <property type="match status" value="1"/>
</dbReference>
<evidence type="ECO:0000313" key="6">
    <source>
        <dbReference type="EMBL" id="MCW3160939.1"/>
    </source>
</evidence>
<dbReference type="PANTHER" id="PTHR40980:SF4">
    <property type="entry name" value="TONB-DEPENDENT RECEPTOR-LIKE BETA-BARREL DOMAIN-CONTAINING PROTEIN"/>
    <property type="match status" value="1"/>
</dbReference>
<evidence type="ECO:0000313" key="7">
    <source>
        <dbReference type="Proteomes" id="UP001163719"/>
    </source>
</evidence>
<proteinExistence type="predicted"/>
<feature type="chain" id="PRO_5047176050" evidence="4">
    <location>
        <begin position="19"/>
        <end position="742"/>
    </location>
</feature>
<organism evidence="6 7">
    <name type="scientific">Chryseobacterium oryctis</name>
    <dbReference type="NCBI Taxonomy" id="2952618"/>
    <lineage>
        <taxon>Bacteria</taxon>
        <taxon>Pseudomonadati</taxon>
        <taxon>Bacteroidota</taxon>
        <taxon>Flavobacteriia</taxon>
        <taxon>Flavobacteriales</taxon>
        <taxon>Weeksellaceae</taxon>
        <taxon>Chryseobacterium group</taxon>
        <taxon>Chryseobacterium</taxon>
    </lineage>
</organism>
<gene>
    <name evidence="6" type="ORF">OH806_06620</name>
</gene>
<keyword evidence="3" id="KW-0998">Cell outer membrane</keyword>
<dbReference type="InterPro" id="IPR036942">
    <property type="entry name" value="Beta-barrel_TonB_sf"/>
</dbReference>